<reference evidence="1" key="1">
    <citation type="submission" date="2018-05" db="EMBL/GenBank/DDBJ databases">
        <authorList>
            <person name="Lanie J.A."/>
            <person name="Ng W.-L."/>
            <person name="Kazmierczak K.M."/>
            <person name="Andrzejewski T.M."/>
            <person name="Davidsen T.M."/>
            <person name="Wayne K.J."/>
            <person name="Tettelin H."/>
            <person name="Glass J.I."/>
            <person name="Rusch D."/>
            <person name="Podicherti R."/>
            <person name="Tsui H.-C.T."/>
            <person name="Winkler M.E."/>
        </authorList>
    </citation>
    <scope>NUCLEOTIDE SEQUENCE</scope>
</reference>
<organism evidence="1">
    <name type="scientific">marine metagenome</name>
    <dbReference type="NCBI Taxonomy" id="408172"/>
    <lineage>
        <taxon>unclassified sequences</taxon>
        <taxon>metagenomes</taxon>
        <taxon>ecological metagenomes</taxon>
    </lineage>
</organism>
<dbReference type="PROSITE" id="PS51257">
    <property type="entry name" value="PROKAR_LIPOPROTEIN"/>
    <property type="match status" value="1"/>
</dbReference>
<name>A0A381U4B9_9ZZZZ</name>
<dbReference type="EMBL" id="UINC01005435">
    <property type="protein sequence ID" value="SVA21313.1"/>
    <property type="molecule type" value="Genomic_DNA"/>
</dbReference>
<protein>
    <submittedName>
        <fullName evidence="1">Uncharacterized protein</fullName>
    </submittedName>
</protein>
<evidence type="ECO:0000313" key="1">
    <source>
        <dbReference type="EMBL" id="SVA21313.1"/>
    </source>
</evidence>
<gene>
    <name evidence="1" type="ORF">METZ01_LOCUS74167</name>
</gene>
<dbReference type="AlphaFoldDB" id="A0A381U4B9"/>
<proteinExistence type="predicted"/>
<accession>A0A381U4B9</accession>
<sequence>MKKILYFMFILIFLISCQLSTSKTTITTDNFEKDSKANVTFSGGVNNGICINCSQ</sequence>